<comment type="caution">
    <text evidence="4">The sequence shown here is derived from an EMBL/GenBank/DDBJ whole genome shotgun (WGS) entry which is preliminary data.</text>
</comment>
<dbReference type="PANTHER" id="PTHR45867">
    <property type="entry name" value="PURPLE ACID PHOSPHATASE"/>
    <property type="match status" value="1"/>
</dbReference>
<feature type="domain" description="Calcineurin-like phosphoesterase" evidence="2">
    <location>
        <begin position="89"/>
        <end position="298"/>
    </location>
</feature>
<dbReference type="Gene3D" id="2.60.40.380">
    <property type="entry name" value="Purple acid phosphatase-like, N-terminal"/>
    <property type="match status" value="1"/>
</dbReference>
<keyword evidence="1" id="KW-0732">Signal</keyword>
<dbReference type="SUPFAM" id="SSF56300">
    <property type="entry name" value="Metallo-dependent phosphatases"/>
    <property type="match status" value="1"/>
</dbReference>
<accession>A0AAE3H381</accession>
<dbReference type="Proteomes" id="UP001204144">
    <property type="component" value="Unassembled WGS sequence"/>
</dbReference>
<evidence type="ECO:0000259" key="2">
    <source>
        <dbReference type="Pfam" id="PF00149"/>
    </source>
</evidence>
<dbReference type="NCBIfam" id="TIGR04183">
    <property type="entry name" value="Por_Secre_tail"/>
    <property type="match status" value="1"/>
</dbReference>
<gene>
    <name evidence="4" type="ORF">EGI31_03850</name>
</gene>
<dbReference type="AlphaFoldDB" id="A0AAE3H381"/>
<organism evidence="4 5">
    <name type="scientific">Lacihabitans soyangensis</name>
    <dbReference type="NCBI Taxonomy" id="869394"/>
    <lineage>
        <taxon>Bacteria</taxon>
        <taxon>Pseudomonadati</taxon>
        <taxon>Bacteroidota</taxon>
        <taxon>Cytophagia</taxon>
        <taxon>Cytophagales</taxon>
        <taxon>Leadbetterellaceae</taxon>
        <taxon>Lacihabitans</taxon>
    </lineage>
</organism>
<evidence type="ECO:0000313" key="4">
    <source>
        <dbReference type="EMBL" id="MCP9762075.1"/>
    </source>
</evidence>
<feature type="domain" description="Purple acid phosphatase N-terminal" evidence="3">
    <location>
        <begin position="3"/>
        <end position="68"/>
    </location>
</feature>
<evidence type="ECO:0000259" key="3">
    <source>
        <dbReference type="Pfam" id="PF16656"/>
    </source>
</evidence>
<dbReference type="InterPro" id="IPR029052">
    <property type="entry name" value="Metallo-depent_PP-like"/>
</dbReference>
<dbReference type="Pfam" id="PF16656">
    <property type="entry name" value="Pur_ac_phosph_N"/>
    <property type="match status" value="1"/>
</dbReference>
<dbReference type="PANTHER" id="PTHR45867:SF3">
    <property type="entry name" value="ACID PHOSPHATASE TYPE 7"/>
    <property type="match status" value="1"/>
</dbReference>
<protein>
    <submittedName>
        <fullName evidence="4">T9SS C-terminal target domain-containing protein</fullName>
    </submittedName>
</protein>
<dbReference type="InterPro" id="IPR026444">
    <property type="entry name" value="Secre_tail"/>
</dbReference>
<sequence length="645" mass="72316">MGTHNAMTVKWRTSKEGKSMLIYGESYQVKDKAIPLADNSQVQEVRLTGLKPKTKYYYSIYQDNVLLKGDSTHYFVTSPVPGSVKETVRMVAFGDCGTQQPAQVEVAKRVTEYFGGKPIDGWLLLGDNAYNYGFDNEYQIKFFDIYQSYFLKNTVLWPSPGNHDYADREWPNPIGQKPDYFKIFNLPTKGECGGVPSGNAAYYSYDYANVHFVSLDSYGTEETKKMADTLSKQVQWLKKDLAANKLPWTVVYFHHPPYTKGTHNSDTELDLVAIRENLVRVLDQYKVDVVLNGHSHNYERSYMLHNYYSNEISFNANNHAKGNSSAKYDGSPNSCPYIKAGSGTVYVVAGASGWVGGTTMGYPHNAMVSSNSETTGAMVLEVTDNKFVAKYLTANGSIFDQFTIFKDVNKKHQKTIECGEIVTFESSWKGDIQSTIGKVDNGLLRIDSLNKSVQFTISDKKNCLHDTIQVNVNAYKTPKASSNSPIMESETLLLEGKFDGNGQLSWKGPDNFMAIGEKQTIEKVNLNKGGKYFLRASYKNCFSQDSIDVKILKILANEIPKTELVKVSPNPSEGVFELKVDVTQEGTYECFLVDNSGRVVYTYDAEKLPVGPKNFVLDLSNKESGLYYFILRSSQKIISAKVLKK</sequence>
<dbReference type="InterPro" id="IPR015914">
    <property type="entry name" value="PAPs_N"/>
</dbReference>
<dbReference type="EMBL" id="RJUF01000005">
    <property type="protein sequence ID" value="MCP9762075.1"/>
    <property type="molecule type" value="Genomic_DNA"/>
</dbReference>
<dbReference type="InterPro" id="IPR004843">
    <property type="entry name" value="Calcineurin-like_PHP"/>
</dbReference>
<proteinExistence type="predicted"/>
<evidence type="ECO:0000256" key="1">
    <source>
        <dbReference type="ARBA" id="ARBA00022729"/>
    </source>
</evidence>
<dbReference type="GO" id="GO:0003993">
    <property type="term" value="F:acid phosphatase activity"/>
    <property type="evidence" value="ECO:0007669"/>
    <property type="project" value="InterPro"/>
</dbReference>
<reference evidence="4 5" key="1">
    <citation type="submission" date="2018-11" db="EMBL/GenBank/DDBJ databases">
        <title>Novel bacteria species description.</title>
        <authorList>
            <person name="Han J.-H."/>
        </authorList>
    </citation>
    <scope>NUCLEOTIDE SEQUENCE [LARGE SCALE GENOMIC DNA]</scope>
    <source>
        <strain evidence="4 5">KCTC23259</strain>
    </source>
</reference>
<dbReference type="Pfam" id="PF00149">
    <property type="entry name" value="Metallophos"/>
    <property type="match status" value="1"/>
</dbReference>
<dbReference type="SUPFAM" id="SSF49363">
    <property type="entry name" value="Purple acid phosphatase, N-terminal domain"/>
    <property type="match status" value="1"/>
</dbReference>
<dbReference type="InterPro" id="IPR008963">
    <property type="entry name" value="Purple_acid_Pase-like_N"/>
</dbReference>
<dbReference type="GO" id="GO:0046872">
    <property type="term" value="F:metal ion binding"/>
    <property type="evidence" value="ECO:0007669"/>
    <property type="project" value="InterPro"/>
</dbReference>
<evidence type="ECO:0000313" key="5">
    <source>
        <dbReference type="Proteomes" id="UP001204144"/>
    </source>
</evidence>
<keyword evidence="5" id="KW-1185">Reference proteome</keyword>
<dbReference type="Gene3D" id="3.60.21.10">
    <property type="match status" value="1"/>
</dbReference>
<name>A0AAE3H381_9BACT</name>